<keyword evidence="2" id="KW-1185">Reference proteome</keyword>
<proteinExistence type="predicted"/>
<accession>A0A1N7RK69</accession>
<dbReference type="Proteomes" id="UP000187012">
    <property type="component" value="Unassembled WGS sequence"/>
</dbReference>
<reference evidence="1 2" key="1">
    <citation type="submission" date="2016-12" db="EMBL/GenBank/DDBJ databases">
        <authorList>
            <person name="Song W.-J."/>
            <person name="Kurnit D.M."/>
        </authorList>
    </citation>
    <scope>NUCLEOTIDE SEQUENCE [LARGE SCALE GENOMIC DNA]</scope>
    <source>
        <strain evidence="1 2">STM7296</strain>
    </source>
</reference>
<evidence type="ECO:0000313" key="1">
    <source>
        <dbReference type="EMBL" id="SIT35454.1"/>
    </source>
</evidence>
<sequence>MRNRASCRIRFNSGYAKWCGVKAEELFAARALRPVRVPDFTTDANFLNYLKPERRAPIYYPGMFQRLRFVTRASSTPVLRPTLNRQR</sequence>
<organism evidence="1 2">
    <name type="scientific">Paraburkholderia ribeironis</name>
    <dbReference type="NCBI Taxonomy" id="1247936"/>
    <lineage>
        <taxon>Bacteria</taxon>
        <taxon>Pseudomonadati</taxon>
        <taxon>Pseudomonadota</taxon>
        <taxon>Betaproteobacteria</taxon>
        <taxon>Burkholderiales</taxon>
        <taxon>Burkholderiaceae</taxon>
        <taxon>Paraburkholderia</taxon>
    </lineage>
</organism>
<dbReference type="EMBL" id="CYGX02000005">
    <property type="protein sequence ID" value="SIT35454.1"/>
    <property type="molecule type" value="Genomic_DNA"/>
</dbReference>
<evidence type="ECO:0000313" key="2">
    <source>
        <dbReference type="Proteomes" id="UP000187012"/>
    </source>
</evidence>
<name>A0A1N7RK69_9BURK</name>
<dbReference type="AlphaFoldDB" id="A0A1N7RK69"/>
<gene>
    <name evidence="1" type="ORF">BN2475_50034</name>
</gene>
<dbReference type="STRING" id="1247936.BN2475_50034"/>
<protein>
    <submittedName>
        <fullName evidence="1">Uncharacterized protein</fullName>
    </submittedName>
</protein>